<sequence length="85" mass="8859">MSRLQKRAPCPLQIKPSYNNNHNNNNNFSPIGASGSASSSSSSSSASASFNSFFTGKDPIPLLSPLVVLAADSTCIMGENTAKSH</sequence>
<evidence type="ECO:0000256" key="1">
    <source>
        <dbReference type="SAM" id="MobiDB-lite"/>
    </source>
</evidence>
<evidence type="ECO:0000313" key="3">
    <source>
        <dbReference type="Proteomes" id="UP000289738"/>
    </source>
</evidence>
<accession>A0A444Z463</accession>
<dbReference type="AlphaFoldDB" id="A0A444Z463"/>
<gene>
    <name evidence="2" type="ORF">Ahy_B05g076899</name>
</gene>
<dbReference type="Proteomes" id="UP000289738">
    <property type="component" value="Chromosome B05"/>
</dbReference>
<feature type="region of interest" description="Disordered" evidence="1">
    <location>
        <begin position="1"/>
        <end position="49"/>
    </location>
</feature>
<feature type="compositionally biased region" description="Low complexity" evidence="1">
    <location>
        <begin position="19"/>
        <end position="49"/>
    </location>
</feature>
<keyword evidence="3" id="KW-1185">Reference proteome</keyword>
<reference evidence="2 3" key="1">
    <citation type="submission" date="2019-01" db="EMBL/GenBank/DDBJ databases">
        <title>Sequencing of cultivated peanut Arachis hypogaea provides insights into genome evolution and oil improvement.</title>
        <authorList>
            <person name="Chen X."/>
        </authorList>
    </citation>
    <scope>NUCLEOTIDE SEQUENCE [LARGE SCALE GENOMIC DNA]</scope>
    <source>
        <strain evidence="3">cv. Fuhuasheng</strain>
        <tissue evidence="2">Leaves</tissue>
    </source>
</reference>
<dbReference type="EMBL" id="SDMP01000015">
    <property type="protein sequence ID" value="RYR08972.1"/>
    <property type="molecule type" value="Genomic_DNA"/>
</dbReference>
<evidence type="ECO:0000313" key="2">
    <source>
        <dbReference type="EMBL" id="RYR08972.1"/>
    </source>
</evidence>
<proteinExistence type="predicted"/>
<name>A0A444Z463_ARAHY</name>
<comment type="caution">
    <text evidence="2">The sequence shown here is derived from an EMBL/GenBank/DDBJ whole genome shotgun (WGS) entry which is preliminary data.</text>
</comment>
<organism evidence="2 3">
    <name type="scientific">Arachis hypogaea</name>
    <name type="common">Peanut</name>
    <dbReference type="NCBI Taxonomy" id="3818"/>
    <lineage>
        <taxon>Eukaryota</taxon>
        <taxon>Viridiplantae</taxon>
        <taxon>Streptophyta</taxon>
        <taxon>Embryophyta</taxon>
        <taxon>Tracheophyta</taxon>
        <taxon>Spermatophyta</taxon>
        <taxon>Magnoliopsida</taxon>
        <taxon>eudicotyledons</taxon>
        <taxon>Gunneridae</taxon>
        <taxon>Pentapetalae</taxon>
        <taxon>rosids</taxon>
        <taxon>fabids</taxon>
        <taxon>Fabales</taxon>
        <taxon>Fabaceae</taxon>
        <taxon>Papilionoideae</taxon>
        <taxon>50 kb inversion clade</taxon>
        <taxon>dalbergioids sensu lato</taxon>
        <taxon>Dalbergieae</taxon>
        <taxon>Pterocarpus clade</taxon>
        <taxon>Arachis</taxon>
    </lineage>
</organism>
<protein>
    <submittedName>
        <fullName evidence="2">Uncharacterized protein</fullName>
    </submittedName>
</protein>